<keyword evidence="4" id="KW-1185">Reference proteome</keyword>
<sequence>MKYFLFYDEKLMKIYDFSNAKFIFIVYALMCTWSSLTHNTLLSVSTAIDHYFDIDLSSIYSYAEVWAGNDYFSLVVLAPVIETIIFQVIIQNISRKITSSLFLSILIASFLFSLTHLTNNIANAVNALGLGVAFAVTYEYFRVKYGHCWATFVTILLHAFWNASLSYSFYPEKLMGSGM</sequence>
<feature type="domain" description="CAAX prenyl protease 2/Lysostaphin resistance protein A-like" evidence="2">
    <location>
        <begin position="72"/>
        <end position="163"/>
    </location>
</feature>
<dbReference type="InterPro" id="IPR003675">
    <property type="entry name" value="Rce1/LyrA-like_dom"/>
</dbReference>
<organism evidence="3 4">
    <name type="scientific">Vibrio natriegens NBRC 15636 = ATCC 14048 = DSM 759</name>
    <dbReference type="NCBI Taxonomy" id="1219067"/>
    <lineage>
        <taxon>Bacteria</taxon>
        <taxon>Pseudomonadati</taxon>
        <taxon>Pseudomonadota</taxon>
        <taxon>Gammaproteobacteria</taxon>
        <taxon>Vibrionales</taxon>
        <taxon>Vibrionaceae</taxon>
        <taxon>Vibrio</taxon>
    </lineage>
</organism>
<dbReference type="GO" id="GO:0004175">
    <property type="term" value="F:endopeptidase activity"/>
    <property type="evidence" value="ECO:0007669"/>
    <property type="project" value="UniProtKB-ARBA"/>
</dbReference>
<dbReference type="AlphaFoldDB" id="A0AAN0Y2M0"/>
<keyword evidence="1" id="KW-0472">Membrane</keyword>
<feature type="transmembrane region" description="Helical" evidence="1">
    <location>
        <begin position="121"/>
        <end position="141"/>
    </location>
</feature>
<feature type="transmembrane region" description="Helical" evidence="1">
    <location>
        <begin position="97"/>
        <end position="115"/>
    </location>
</feature>
<dbReference type="RefSeq" id="WP_020336430.1">
    <property type="nucleotide sequence ID" value="NZ_ATFJ01000044.1"/>
</dbReference>
<protein>
    <recommendedName>
        <fullName evidence="2">CAAX prenyl protease 2/Lysostaphin resistance protein A-like domain-containing protein</fullName>
    </recommendedName>
</protein>
<dbReference type="Proteomes" id="UP000092741">
    <property type="component" value="Chromosome 1"/>
</dbReference>
<dbReference type="EMBL" id="CP016345">
    <property type="protein sequence ID" value="ANQ12810.1"/>
    <property type="molecule type" value="Genomic_DNA"/>
</dbReference>
<accession>A0AAN0Y2M0</accession>
<evidence type="ECO:0000313" key="3">
    <source>
        <dbReference type="EMBL" id="ANQ12810.1"/>
    </source>
</evidence>
<dbReference type="Pfam" id="PF02517">
    <property type="entry name" value="Rce1-like"/>
    <property type="match status" value="1"/>
</dbReference>
<keyword evidence="1" id="KW-1133">Transmembrane helix</keyword>
<feature type="transmembrane region" description="Helical" evidence="1">
    <location>
        <begin position="20"/>
        <end position="36"/>
    </location>
</feature>
<feature type="transmembrane region" description="Helical" evidence="1">
    <location>
        <begin position="71"/>
        <end position="90"/>
    </location>
</feature>
<dbReference type="KEGG" id="vna:PN96_04810"/>
<dbReference type="GeneID" id="70912103"/>
<name>A0AAN0Y2M0_VIBNA</name>
<proteinExistence type="predicted"/>
<evidence type="ECO:0000256" key="1">
    <source>
        <dbReference type="SAM" id="Phobius"/>
    </source>
</evidence>
<reference evidence="3 4" key="1">
    <citation type="submission" date="2016-07" db="EMBL/GenBank/DDBJ databases">
        <title>Developing Vibrio natriegens as a novel, fast-growing host for biotechnology.</title>
        <authorList>
            <person name="Weinstock M.T."/>
            <person name="Hesek E.D."/>
            <person name="Wilson C.M."/>
            <person name="Gibson D.G."/>
        </authorList>
    </citation>
    <scope>NUCLEOTIDE SEQUENCE [LARGE SCALE GENOMIC DNA]</scope>
    <source>
        <strain evidence="3 4">ATCC 14048</strain>
    </source>
</reference>
<evidence type="ECO:0000313" key="4">
    <source>
        <dbReference type="Proteomes" id="UP000092741"/>
    </source>
</evidence>
<dbReference type="GO" id="GO:0080120">
    <property type="term" value="P:CAAX-box protein maturation"/>
    <property type="evidence" value="ECO:0007669"/>
    <property type="project" value="UniProtKB-ARBA"/>
</dbReference>
<gene>
    <name evidence="3" type="ORF">BA890_08520</name>
</gene>
<feature type="transmembrane region" description="Helical" evidence="1">
    <location>
        <begin position="148"/>
        <end position="170"/>
    </location>
</feature>
<evidence type="ECO:0000259" key="2">
    <source>
        <dbReference type="Pfam" id="PF02517"/>
    </source>
</evidence>
<keyword evidence="1" id="KW-0812">Transmembrane</keyword>